<proteinExistence type="predicted"/>
<gene>
    <name evidence="3" type="ORF">MOQ_003892</name>
</gene>
<dbReference type="EMBL" id="AHKC01010005">
    <property type="protein sequence ID" value="EKF32261.1"/>
    <property type="molecule type" value="Genomic_DNA"/>
</dbReference>
<feature type="region of interest" description="Disordered" evidence="1">
    <location>
        <begin position="118"/>
        <end position="269"/>
    </location>
</feature>
<evidence type="ECO:0000256" key="2">
    <source>
        <dbReference type="SAM" id="SignalP"/>
    </source>
</evidence>
<evidence type="ECO:0000256" key="1">
    <source>
        <dbReference type="SAM" id="MobiDB-lite"/>
    </source>
</evidence>
<keyword evidence="4" id="KW-1185">Reference proteome</keyword>
<feature type="compositionally biased region" description="Polar residues" evidence="1">
    <location>
        <begin position="203"/>
        <end position="226"/>
    </location>
</feature>
<feature type="signal peptide" evidence="2">
    <location>
        <begin position="1"/>
        <end position="24"/>
    </location>
</feature>
<accession>K2NBJ7</accession>
<name>K2NBJ7_TRYCR</name>
<feature type="compositionally biased region" description="Low complexity" evidence="1">
    <location>
        <begin position="239"/>
        <end position="248"/>
    </location>
</feature>
<keyword evidence="2" id="KW-0732">Signal</keyword>
<evidence type="ECO:0000313" key="4">
    <source>
        <dbReference type="Proteomes" id="UP000007350"/>
    </source>
</evidence>
<dbReference type="OrthoDB" id="10482789at2759"/>
<sequence length="269" mass="27355">MLMSRVFCVVLALTLLCCCSCVFAVEEGEEVTQVNAVCAEGGGKVGRWQLPGKSLWYNCTDSGSGFGDMICGMGVGNCEPKEVEKRKNTGAKDGVFTINVTLFTPIRVKNWWERKVESKAPPVASVPAKPPAAGLPASRQEEALGDTSARPDSESPPAAGAADSADASSLATASGSAGEGGPATRPEAGAPVAQEEAPRDTSTKNSESPPGAAGTTNPSSSGTSRALDSAPAGDRQDAAHSTSAASPAPESPRDPELTESGVHSSHDGL</sequence>
<organism evidence="3 4">
    <name type="scientific">Trypanosoma cruzi marinkellei</name>
    <dbReference type="NCBI Taxonomy" id="85056"/>
    <lineage>
        <taxon>Eukaryota</taxon>
        <taxon>Discoba</taxon>
        <taxon>Euglenozoa</taxon>
        <taxon>Kinetoplastea</taxon>
        <taxon>Metakinetoplastina</taxon>
        <taxon>Trypanosomatida</taxon>
        <taxon>Trypanosomatidae</taxon>
        <taxon>Trypanosoma</taxon>
        <taxon>Schizotrypanum</taxon>
    </lineage>
</organism>
<dbReference type="Proteomes" id="UP000007350">
    <property type="component" value="Unassembled WGS sequence"/>
</dbReference>
<evidence type="ECO:0000313" key="3">
    <source>
        <dbReference type="EMBL" id="EKF32261.1"/>
    </source>
</evidence>
<feature type="compositionally biased region" description="Low complexity" evidence="1">
    <location>
        <begin position="155"/>
        <end position="176"/>
    </location>
</feature>
<dbReference type="AlphaFoldDB" id="K2NBJ7"/>
<protein>
    <submittedName>
        <fullName evidence="3">90 kDa surface protein, putative,serine-alanine-and proline-rich protein, putative</fullName>
    </submittedName>
</protein>
<comment type="caution">
    <text evidence="3">The sequence shown here is derived from an EMBL/GenBank/DDBJ whole genome shotgun (WGS) entry which is preliminary data.</text>
</comment>
<feature type="chain" id="PRO_5003865352" evidence="2">
    <location>
        <begin position="25"/>
        <end position="269"/>
    </location>
</feature>
<feature type="non-terminal residue" evidence="3">
    <location>
        <position position="269"/>
    </location>
</feature>
<reference evidence="3 4" key="1">
    <citation type="journal article" date="2012" name="BMC Genomics">
        <title>Comparative genomic analysis of human infective Trypanosoma cruzi lineages with the bat-restricted subspecies T. cruzi marinkellei.</title>
        <authorList>
            <person name="Franzen O."/>
            <person name="Talavera-Lopez C."/>
            <person name="Ochaya S."/>
            <person name="Butler C.E."/>
            <person name="Messenger L.A."/>
            <person name="Lewis M.D."/>
            <person name="Llewellyn M.S."/>
            <person name="Marinkelle C.J."/>
            <person name="Tyler K.M."/>
            <person name="Miles M.A."/>
            <person name="Andersson B."/>
        </authorList>
    </citation>
    <scope>NUCLEOTIDE SEQUENCE [LARGE SCALE GENOMIC DNA]</scope>
    <source>
        <strain evidence="3 4">B7</strain>
    </source>
</reference>